<dbReference type="GO" id="GO:0015833">
    <property type="term" value="P:peptide transport"/>
    <property type="evidence" value="ECO:0007669"/>
    <property type="project" value="TreeGrafter"/>
</dbReference>
<dbReference type="SUPFAM" id="SSF53850">
    <property type="entry name" value="Periplasmic binding protein-like II"/>
    <property type="match status" value="1"/>
</dbReference>
<feature type="domain" description="Solute-binding protein family 5" evidence="3">
    <location>
        <begin position="106"/>
        <end position="513"/>
    </location>
</feature>
<dbReference type="AlphaFoldDB" id="A0A7Z2YFI0"/>
<dbReference type="InterPro" id="IPR039424">
    <property type="entry name" value="SBP_5"/>
</dbReference>
<keyword evidence="1 2" id="KW-0732">Signal</keyword>
<dbReference type="PANTHER" id="PTHR30290:SF64">
    <property type="entry name" value="ABC TRANSPORTER PERIPLASMIC BINDING PROTEIN"/>
    <property type="match status" value="1"/>
</dbReference>
<feature type="signal peptide" evidence="2">
    <location>
        <begin position="1"/>
        <end position="22"/>
    </location>
</feature>
<keyword evidence="5" id="KW-1185">Reference proteome</keyword>
<dbReference type="GO" id="GO:0042884">
    <property type="term" value="P:microcin transport"/>
    <property type="evidence" value="ECO:0007669"/>
    <property type="project" value="TreeGrafter"/>
</dbReference>
<organism evidence="4 5">
    <name type="scientific">Vibrio astriarenae</name>
    <dbReference type="NCBI Taxonomy" id="1481923"/>
    <lineage>
        <taxon>Bacteria</taxon>
        <taxon>Pseudomonadati</taxon>
        <taxon>Pseudomonadota</taxon>
        <taxon>Gammaproteobacteria</taxon>
        <taxon>Vibrionales</taxon>
        <taxon>Vibrionaceae</taxon>
        <taxon>Vibrio</taxon>
    </lineage>
</organism>
<dbReference type="GO" id="GO:0030288">
    <property type="term" value="C:outer membrane-bounded periplasmic space"/>
    <property type="evidence" value="ECO:0007669"/>
    <property type="project" value="TreeGrafter"/>
</dbReference>
<dbReference type="InterPro" id="IPR030678">
    <property type="entry name" value="Peptide/Ni-bd"/>
</dbReference>
<dbReference type="InterPro" id="IPR000914">
    <property type="entry name" value="SBP_5_dom"/>
</dbReference>
<accession>A0A7Z2YFI0</accession>
<dbReference type="Pfam" id="PF00496">
    <property type="entry name" value="SBP_bac_5"/>
    <property type="match status" value="1"/>
</dbReference>
<dbReference type="PIRSF" id="PIRSF002741">
    <property type="entry name" value="MppA"/>
    <property type="match status" value="1"/>
</dbReference>
<evidence type="ECO:0000256" key="1">
    <source>
        <dbReference type="ARBA" id="ARBA00022729"/>
    </source>
</evidence>
<dbReference type="CDD" id="cd08497">
    <property type="entry name" value="MbnE-like"/>
    <property type="match status" value="1"/>
</dbReference>
<proteinExistence type="predicted"/>
<evidence type="ECO:0000259" key="3">
    <source>
        <dbReference type="Pfam" id="PF00496"/>
    </source>
</evidence>
<evidence type="ECO:0000313" key="4">
    <source>
        <dbReference type="EMBL" id="QIA65209.1"/>
    </source>
</evidence>
<evidence type="ECO:0000313" key="5">
    <source>
        <dbReference type="Proteomes" id="UP000464262"/>
    </source>
</evidence>
<evidence type="ECO:0000256" key="2">
    <source>
        <dbReference type="SAM" id="SignalP"/>
    </source>
</evidence>
<dbReference type="EMBL" id="CP047476">
    <property type="protein sequence ID" value="QIA65209.1"/>
    <property type="molecule type" value="Genomic_DNA"/>
</dbReference>
<dbReference type="KEGG" id="vas:GT360_16785"/>
<dbReference type="RefSeq" id="WP_164650109.1">
    <property type="nucleotide sequence ID" value="NZ_CP047476.1"/>
</dbReference>
<protein>
    <submittedName>
        <fullName evidence="4">ABC transporter substrate-binding protein</fullName>
    </submittedName>
</protein>
<dbReference type="GO" id="GO:1904680">
    <property type="term" value="F:peptide transmembrane transporter activity"/>
    <property type="evidence" value="ECO:0007669"/>
    <property type="project" value="TreeGrafter"/>
</dbReference>
<dbReference type="PANTHER" id="PTHR30290">
    <property type="entry name" value="PERIPLASMIC BINDING COMPONENT OF ABC TRANSPORTER"/>
    <property type="match status" value="1"/>
</dbReference>
<dbReference type="Proteomes" id="UP000464262">
    <property type="component" value="Chromosome 2"/>
</dbReference>
<dbReference type="Gene3D" id="3.10.105.10">
    <property type="entry name" value="Dipeptide-binding Protein, Domain 3"/>
    <property type="match status" value="1"/>
</dbReference>
<sequence>MGKMKQVVLGVSMTLVALAVQAETEPDVTVIETTRLVGFGEAKYPADFSHFDYVNPQAPKYGKVTYGQVGTFDNFNRYASRGVAGAATGQLYDTLMFSPADEVDAYYPLIAEKIRYADDYSWLEVDINPAAKFHDGQPITAHDVEFTFETFMTKGVPQYRVYYQDVESVKAVNDKTARIEMKTPNREKLFSLAQTMTVLPKHFWKGKDFSEPLDTPPVGSGAYKVSTYKSGQSLTYELVEDYWAQDLPVNIGRNNFQQVQYDYYRDETVMLEAFKAGEFDYREESSAKFWANSYTGANFDRGFIKKEEIPHSKPTGTQALVFNIQKPMFGDPKVREALNYALDFQWMNANMFYNQYERTRSFFQNTEYEAKGLPSDEEVAVLKPFSDKIPPRVYTEEYQPPVTDGSGRIRAQMRTAFALLKEAGWELQNKVMTNVETGEPMSFELLIYSPTTERIAIPVQKNLKRMGIDMKIRTIDTTQYIKRLRERDFDMVSSAYPAFTHPSPDMMIVWHSSYIDSTYNRAGVADPVVDALTLEISESQEDPEKLLALGRALDRYFQWNFYIIPQWHSSIYRVATWDKFERPEITPKYDLAIDTWWVSKEKAQKLPAKRQ</sequence>
<feature type="chain" id="PRO_5030731079" evidence="2">
    <location>
        <begin position="23"/>
        <end position="611"/>
    </location>
</feature>
<dbReference type="GO" id="GO:0043190">
    <property type="term" value="C:ATP-binding cassette (ABC) transporter complex"/>
    <property type="evidence" value="ECO:0007669"/>
    <property type="project" value="InterPro"/>
</dbReference>
<reference evidence="4 5" key="1">
    <citation type="submission" date="2020-01" db="EMBL/GenBank/DDBJ databases">
        <title>Whole genome and functional gene identification of agarase of Vibrio HN897.</title>
        <authorList>
            <person name="Liu Y."/>
            <person name="Zhao Z."/>
        </authorList>
    </citation>
    <scope>NUCLEOTIDE SEQUENCE [LARGE SCALE GENOMIC DNA]</scope>
    <source>
        <strain evidence="4 5">HN897</strain>
    </source>
</reference>
<gene>
    <name evidence="4" type="ORF">GT360_16785</name>
</gene>
<name>A0A7Z2YFI0_9VIBR</name>
<dbReference type="Gene3D" id="3.40.190.10">
    <property type="entry name" value="Periplasmic binding protein-like II"/>
    <property type="match status" value="1"/>
</dbReference>